<feature type="compositionally biased region" description="Low complexity" evidence="1">
    <location>
        <begin position="53"/>
        <end position="103"/>
    </location>
</feature>
<comment type="caution">
    <text evidence="2">The sequence shown here is derived from an EMBL/GenBank/DDBJ whole genome shotgun (WGS) entry which is preliminary data.</text>
</comment>
<dbReference type="OrthoDB" id="5597932at2759"/>
<feature type="region of interest" description="Disordered" evidence="1">
    <location>
        <begin position="47"/>
        <end position="133"/>
    </location>
</feature>
<keyword evidence="3" id="KW-1185">Reference proteome</keyword>
<proteinExistence type="predicted"/>
<reference evidence="2" key="1">
    <citation type="submission" date="2022-07" db="EMBL/GenBank/DDBJ databases">
        <title>Phylogenomic reconstructions and comparative analyses of Kickxellomycotina fungi.</title>
        <authorList>
            <person name="Reynolds N.K."/>
            <person name="Stajich J.E."/>
            <person name="Barry K."/>
            <person name="Grigoriev I.V."/>
            <person name="Crous P."/>
            <person name="Smith M.E."/>
        </authorList>
    </citation>
    <scope>NUCLEOTIDE SEQUENCE</scope>
    <source>
        <strain evidence="2">NRRL 1565</strain>
    </source>
</reference>
<sequence>MSRAPPPSQGFSLLSRPDFVTAVDSFREHFGQDVRCKTTEGYTFLGRDKAMHAGASSQQQPQQQPQTQGTPAARPGTQPTGQAQPPHAESPTHSSPSHVSPIPNLAATHGGGQRQRGGPATATTGTSISHREDESTLDQLLSYMKRSPQSAPNTAGGGGLSTTTMAPGLAFQKTVVVSQAQCRLDALDASLPAHLSIALPSLKHLVALRVGISKLNAEADQLR</sequence>
<accession>A0A9W8HN78</accession>
<name>A0A9W8HN78_9FUNG</name>
<evidence type="ECO:0000256" key="1">
    <source>
        <dbReference type="SAM" id="MobiDB-lite"/>
    </source>
</evidence>
<gene>
    <name evidence="2" type="ORF">H4R20_007176</name>
</gene>
<feature type="non-terminal residue" evidence="2">
    <location>
        <position position="223"/>
    </location>
</feature>
<evidence type="ECO:0000313" key="2">
    <source>
        <dbReference type="EMBL" id="KAJ2789466.1"/>
    </source>
</evidence>
<organism evidence="2 3">
    <name type="scientific">Coemansia guatemalensis</name>
    <dbReference type="NCBI Taxonomy" id="2761395"/>
    <lineage>
        <taxon>Eukaryota</taxon>
        <taxon>Fungi</taxon>
        <taxon>Fungi incertae sedis</taxon>
        <taxon>Zoopagomycota</taxon>
        <taxon>Kickxellomycotina</taxon>
        <taxon>Kickxellomycetes</taxon>
        <taxon>Kickxellales</taxon>
        <taxon>Kickxellaceae</taxon>
        <taxon>Coemansia</taxon>
    </lineage>
</organism>
<dbReference type="AlphaFoldDB" id="A0A9W8HN78"/>
<protein>
    <submittedName>
        <fullName evidence="2">Uncharacterized protein</fullName>
    </submittedName>
</protein>
<dbReference type="EMBL" id="JANBUO010003797">
    <property type="protein sequence ID" value="KAJ2789466.1"/>
    <property type="molecule type" value="Genomic_DNA"/>
</dbReference>
<evidence type="ECO:0000313" key="3">
    <source>
        <dbReference type="Proteomes" id="UP001140094"/>
    </source>
</evidence>
<dbReference type="Proteomes" id="UP001140094">
    <property type="component" value="Unassembled WGS sequence"/>
</dbReference>